<keyword evidence="3" id="KW-0963">Cytoplasm</keyword>
<dbReference type="PROSITE" id="PS50078">
    <property type="entry name" value="POLO_BOX"/>
    <property type="match status" value="2"/>
</dbReference>
<feature type="domain" description="POLO box" evidence="13">
    <location>
        <begin position="395"/>
        <end position="473"/>
    </location>
</feature>
<evidence type="ECO:0000256" key="4">
    <source>
        <dbReference type="ARBA" id="ARBA00022527"/>
    </source>
</evidence>
<keyword evidence="4" id="KW-0723">Serine/threonine-protein kinase</keyword>
<dbReference type="PANTHER" id="PTHR24345:SF93">
    <property type="entry name" value="SERINE_THREONINE-PROTEIN KINASE PLK1"/>
    <property type="match status" value="1"/>
</dbReference>
<evidence type="ECO:0000256" key="2">
    <source>
        <dbReference type="ARBA" id="ARBA00012424"/>
    </source>
</evidence>
<keyword evidence="7" id="KW-0547">Nucleotide-binding</keyword>
<dbReference type="InterPro" id="IPR000719">
    <property type="entry name" value="Prot_kinase_dom"/>
</dbReference>
<evidence type="ECO:0000256" key="8">
    <source>
        <dbReference type="ARBA" id="ARBA00022777"/>
    </source>
</evidence>
<evidence type="ECO:0000259" key="13">
    <source>
        <dbReference type="PROSITE" id="PS50078"/>
    </source>
</evidence>
<dbReference type="InterPro" id="IPR033701">
    <property type="entry name" value="POLO_box_1"/>
</dbReference>
<evidence type="ECO:0000313" key="14">
    <source>
        <dbReference type="EMBL" id="CAG6734344.1"/>
    </source>
</evidence>
<dbReference type="FunFam" id="3.30.1120.30:FF:000001">
    <property type="entry name" value="Serine/threonine-protein kinase PLK"/>
    <property type="match status" value="1"/>
</dbReference>
<dbReference type="Pfam" id="PF00069">
    <property type="entry name" value="Pkinase"/>
    <property type="match status" value="1"/>
</dbReference>
<dbReference type="Gene3D" id="3.30.200.20">
    <property type="entry name" value="Phosphorylase Kinase, domain 1"/>
    <property type="match status" value="1"/>
</dbReference>
<dbReference type="GO" id="GO:0005737">
    <property type="term" value="C:cytoplasm"/>
    <property type="evidence" value="ECO:0007669"/>
    <property type="project" value="UniProtKB-SubCell"/>
</dbReference>
<dbReference type="InterPro" id="IPR011009">
    <property type="entry name" value="Kinase-like_dom_sf"/>
</dbReference>
<keyword evidence="6" id="KW-0677">Repeat</keyword>
<dbReference type="CDD" id="cd13117">
    <property type="entry name" value="POLO_box_2"/>
    <property type="match status" value="1"/>
</dbReference>
<protein>
    <recommendedName>
        <fullName evidence="2">polo kinase</fullName>
        <ecNumber evidence="2">2.7.11.21</ecNumber>
    </recommendedName>
</protein>
<keyword evidence="9" id="KW-0067">ATP-binding</keyword>
<dbReference type="InterPro" id="IPR033695">
    <property type="entry name" value="POLO_box_2"/>
</dbReference>
<dbReference type="Pfam" id="PF00659">
    <property type="entry name" value="POLO_box"/>
    <property type="match status" value="2"/>
</dbReference>
<dbReference type="Gene3D" id="3.30.1120.30">
    <property type="entry name" value="POLO box domain"/>
    <property type="match status" value="2"/>
</dbReference>
<keyword evidence="5" id="KW-0808">Transferase</keyword>
<evidence type="ECO:0000259" key="12">
    <source>
        <dbReference type="PROSITE" id="PS50011"/>
    </source>
</evidence>
<dbReference type="EC" id="2.7.11.21" evidence="2"/>
<dbReference type="SUPFAM" id="SSF82615">
    <property type="entry name" value="Polo-box domain"/>
    <property type="match status" value="2"/>
</dbReference>
<comment type="catalytic activity">
    <reaction evidence="11">
        <text>L-seryl-[protein] + ATP = O-phospho-L-seryl-[protein] + ADP + H(+)</text>
        <dbReference type="Rhea" id="RHEA:17989"/>
        <dbReference type="Rhea" id="RHEA-COMP:9863"/>
        <dbReference type="Rhea" id="RHEA-COMP:11604"/>
        <dbReference type="ChEBI" id="CHEBI:15378"/>
        <dbReference type="ChEBI" id="CHEBI:29999"/>
        <dbReference type="ChEBI" id="CHEBI:30616"/>
        <dbReference type="ChEBI" id="CHEBI:83421"/>
        <dbReference type="ChEBI" id="CHEBI:456216"/>
        <dbReference type="EC" id="2.7.11.21"/>
    </reaction>
</comment>
<sequence length="581" mass="67074">MSKDQEQLDEEIPNIIQDTRHNVCYTKGRFFGKGGFAKCYEVFDPHGQVLAGKIVSKKLLVKSNQREKMTQEIAIHRSLKHRNVVGFNTFFEDNKFVYIVLELCRKRSMMELHKRRKAITEPETRFYMKQILEGVSYLHNQKIIHRDLKLGNLFLSDNFVVKIGDFGLAARIEFDGQRKRTLCGTPNYIAPEILNKNGHSFEVDVWSIGCIMYTLLVGKPPFETSTLKETYTRIKKVEYKLPATLKKPAAYMIKKMLLLDPIQRPTVKQLLDYEFFHDYCPSSLPASCLMTAPRFDSVTTGGFNSPRRKPLTERNMEENSPVIIREKISSDPKKMPHDPKMILPNPSPLRNIKDECQDHLKSLYGLLTDTLRLKTPTVPSNAEEMSDPAAQPVIWVSKWVDYSDKYGFGYQLNDDSSGVMFNDLTRIIMLANKKNVHYIERDGNEHYYTDGHTPGPLDKKMKLLSYFLRYMNEHLMKAGASIKVQESDQLARLPYLHQWTRTPNSVMMQLTNGTLQFNFMDHTKLILCPLMAAVTFIDVDKSFRTYRFSTIQEFGCSLTLTKALDYARTKIFDALKQTTVA</sequence>
<organism evidence="14">
    <name type="scientific">Cacopsylla melanoneura</name>
    <dbReference type="NCBI Taxonomy" id="428564"/>
    <lineage>
        <taxon>Eukaryota</taxon>
        <taxon>Metazoa</taxon>
        <taxon>Ecdysozoa</taxon>
        <taxon>Arthropoda</taxon>
        <taxon>Hexapoda</taxon>
        <taxon>Insecta</taxon>
        <taxon>Pterygota</taxon>
        <taxon>Neoptera</taxon>
        <taxon>Paraneoptera</taxon>
        <taxon>Hemiptera</taxon>
        <taxon>Sternorrhyncha</taxon>
        <taxon>Psylloidea</taxon>
        <taxon>Psyllidae</taxon>
        <taxon>Psyllinae</taxon>
        <taxon>Cacopsylla</taxon>
    </lineage>
</organism>
<dbReference type="InterPro" id="IPR008271">
    <property type="entry name" value="Ser/Thr_kinase_AS"/>
</dbReference>
<dbReference type="FunFam" id="1.10.510.10:FF:000311">
    <property type="entry name" value="Serine/threonine-protein kinase PLK"/>
    <property type="match status" value="1"/>
</dbReference>
<dbReference type="Gene3D" id="1.10.510.10">
    <property type="entry name" value="Transferase(Phosphotransferase) domain 1"/>
    <property type="match status" value="1"/>
</dbReference>
<dbReference type="PROSITE" id="PS00108">
    <property type="entry name" value="PROTEIN_KINASE_ST"/>
    <property type="match status" value="1"/>
</dbReference>
<evidence type="ECO:0000256" key="9">
    <source>
        <dbReference type="ARBA" id="ARBA00022840"/>
    </source>
</evidence>
<dbReference type="CDD" id="cd14099">
    <property type="entry name" value="STKc_PLK"/>
    <property type="match status" value="1"/>
</dbReference>
<dbReference type="FunFam" id="3.30.200.20:FF:000284">
    <property type="entry name" value="Serine/threonine-protein kinase PLK"/>
    <property type="match status" value="1"/>
</dbReference>
<dbReference type="EMBL" id="HBUF01392336">
    <property type="protein sequence ID" value="CAG6734344.1"/>
    <property type="molecule type" value="Transcribed_RNA"/>
</dbReference>
<proteinExistence type="predicted"/>
<feature type="domain" description="Protein kinase" evidence="12">
    <location>
        <begin position="25"/>
        <end position="276"/>
    </location>
</feature>
<dbReference type="PROSITE" id="PS50011">
    <property type="entry name" value="PROTEIN_KINASE_DOM"/>
    <property type="match status" value="1"/>
</dbReference>
<comment type="subcellular location">
    <subcellularLocation>
        <location evidence="1">Cytoplasm</location>
    </subcellularLocation>
</comment>
<accession>A0A8D8YSJ9</accession>
<keyword evidence="8 14" id="KW-0418">Kinase</keyword>
<dbReference type="GO" id="GO:0005813">
    <property type="term" value="C:centrosome"/>
    <property type="evidence" value="ECO:0007669"/>
    <property type="project" value="TreeGrafter"/>
</dbReference>
<dbReference type="SMART" id="SM00220">
    <property type="entry name" value="S_TKc"/>
    <property type="match status" value="1"/>
</dbReference>
<dbReference type="EMBL" id="HBUF01392335">
    <property type="protein sequence ID" value="CAG6734343.1"/>
    <property type="molecule type" value="Transcribed_RNA"/>
</dbReference>
<dbReference type="GO" id="GO:0005634">
    <property type="term" value="C:nucleus"/>
    <property type="evidence" value="ECO:0007669"/>
    <property type="project" value="TreeGrafter"/>
</dbReference>
<evidence type="ECO:0000256" key="11">
    <source>
        <dbReference type="ARBA" id="ARBA00048347"/>
    </source>
</evidence>
<evidence type="ECO:0000256" key="7">
    <source>
        <dbReference type="ARBA" id="ARBA00022741"/>
    </source>
</evidence>
<dbReference type="InterPro" id="IPR000959">
    <property type="entry name" value="POLO_box_dom"/>
</dbReference>
<dbReference type="GO" id="GO:0004674">
    <property type="term" value="F:protein serine/threonine kinase activity"/>
    <property type="evidence" value="ECO:0007669"/>
    <property type="project" value="UniProtKB-KW"/>
</dbReference>
<dbReference type="GO" id="GO:0005524">
    <property type="term" value="F:ATP binding"/>
    <property type="evidence" value="ECO:0007669"/>
    <property type="project" value="UniProtKB-KW"/>
</dbReference>
<dbReference type="SUPFAM" id="SSF56112">
    <property type="entry name" value="Protein kinase-like (PK-like)"/>
    <property type="match status" value="1"/>
</dbReference>
<evidence type="ECO:0000256" key="6">
    <source>
        <dbReference type="ARBA" id="ARBA00022737"/>
    </source>
</evidence>
<dbReference type="GO" id="GO:0007052">
    <property type="term" value="P:mitotic spindle organization"/>
    <property type="evidence" value="ECO:0007669"/>
    <property type="project" value="TreeGrafter"/>
</dbReference>
<dbReference type="InterPro" id="IPR036947">
    <property type="entry name" value="POLO_box_dom_sf"/>
</dbReference>
<evidence type="ECO:0000256" key="10">
    <source>
        <dbReference type="ARBA" id="ARBA00047802"/>
    </source>
</evidence>
<feature type="domain" description="POLO box" evidence="13">
    <location>
        <begin position="495"/>
        <end position="576"/>
    </location>
</feature>
<dbReference type="AlphaFoldDB" id="A0A8D8YSJ9"/>
<comment type="catalytic activity">
    <reaction evidence="10">
        <text>L-threonyl-[protein] + ATP = O-phospho-L-threonyl-[protein] + ADP + H(+)</text>
        <dbReference type="Rhea" id="RHEA:46608"/>
        <dbReference type="Rhea" id="RHEA-COMP:11060"/>
        <dbReference type="Rhea" id="RHEA-COMP:11605"/>
        <dbReference type="ChEBI" id="CHEBI:15378"/>
        <dbReference type="ChEBI" id="CHEBI:30013"/>
        <dbReference type="ChEBI" id="CHEBI:30616"/>
        <dbReference type="ChEBI" id="CHEBI:61977"/>
        <dbReference type="ChEBI" id="CHEBI:456216"/>
        <dbReference type="EC" id="2.7.11.21"/>
    </reaction>
</comment>
<dbReference type="PANTHER" id="PTHR24345">
    <property type="entry name" value="SERINE/THREONINE-PROTEIN KINASE PLK"/>
    <property type="match status" value="1"/>
</dbReference>
<reference evidence="14" key="1">
    <citation type="submission" date="2021-05" db="EMBL/GenBank/DDBJ databases">
        <authorList>
            <person name="Alioto T."/>
            <person name="Alioto T."/>
            <person name="Gomez Garrido J."/>
        </authorList>
    </citation>
    <scope>NUCLEOTIDE SEQUENCE</scope>
</reference>
<dbReference type="GO" id="GO:0000922">
    <property type="term" value="C:spindle pole"/>
    <property type="evidence" value="ECO:0007669"/>
    <property type="project" value="TreeGrafter"/>
</dbReference>
<dbReference type="CDD" id="cd13118">
    <property type="entry name" value="POLO_box_1"/>
    <property type="match status" value="1"/>
</dbReference>
<evidence type="ECO:0000256" key="3">
    <source>
        <dbReference type="ARBA" id="ARBA00022490"/>
    </source>
</evidence>
<evidence type="ECO:0000256" key="1">
    <source>
        <dbReference type="ARBA" id="ARBA00004496"/>
    </source>
</evidence>
<name>A0A8D8YSJ9_9HEMI</name>
<evidence type="ECO:0000256" key="5">
    <source>
        <dbReference type="ARBA" id="ARBA00022679"/>
    </source>
</evidence>
<dbReference type="GO" id="GO:0000776">
    <property type="term" value="C:kinetochore"/>
    <property type="evidence" value="ECO:0007669"/>
    <property type="project" value="TreeGrafter"/>
</dbReference>